<dbReference type="EMBL" id="CP120988">
    <property type="protein sequence ID" value="WLQ58292.1"/>
    <property type="molecule type" value="Genomic_DNA"/>
</dbReference>
<organism evidence="1 2">
    <name type="scientific">Streptomyces poriferorum</name>
    <dbReference type="NCBI Taxonomy" id="2798799"/>
    <lineage>
        <taxon>Bacteria</taxon>
        <taxon>Bacillati</taxon>
        <taxon>Actinomycetota</taxon>
        <taxon>Actinomycetes</taxon>
        <taxon>Kitasatosporales</taxon>
        <taxon>Streptomycetaceae</taxon>
        <taxon>Streptomyces</taxon>
    </lineage>
</organism>
<name>A0ABY9ISK5_9ACTN</name>
<dbReference type="Proteomes" id="UP001235744">
    <property type="component" value="Chromosome"/>
</dbReference>
<evidence type="ECO:0000313" key="2">
    <source>
        <dbReference type="Proteomes" id="UP001235744"/>
    </source>
</evidence>
<dbReference type="RefSeq" id="WP_306070511.1">
    <property type="nucleotide sequence ID" value="NZ_CP120988.1"/>
</dbReference>
<keyword evidence="2" id="KW-1185">Reference proteome</keyword>
<reference evidence="1 2" key="1">
    <citation type="submission" date="2023-03" db="EMBL/GenBank/DDBJ databases">
        <title>Isolation and description of six Streptomyces strains from soil environments, able to metabolize different microbial glucans.</title>
        <authorList>
            <person name="Widen T."/>
            <person name="Larsbrink J."/>
        </authorList>
    </citation>
    <scope>NUCLEOTIDE SEQUENCE [LARGE SCALE GENOMIC DNA]</scope>
    <source>
        <strain evidence="1 2">Alt2</strain>
    </source>
</reference>
<sequence>MITFLISFLVDQLLTPGLPGRRRRERSQERAFADGGEVTFQAYVLGDRPYCRPVPVFLSASRTALHVSPTEVKELRRSVLPAERIAVQRIRGRERTDPRTIPSYWQLAQCRDGQADILIACDPTHMRYVDEALGAT</sequence>
<evidence type="ECO:0000313" key="1">
    <source>
        <dbReference type="EMBL" id="WLQ58292.1"/>
    </source>
</evidence>
<proteinExistence type="predicted"/>
<accession>A0ABY9ISK5</accession>
<gene>
    <name evidence="1" type="ORF">P8A19_23935</name>
</gene>
<protein>
    <submittedName>
        <fullName evidence="1">Uncharacterized protein</fullName>
    </submittedName>
</protein>